<organism evidence="5 7">
    <name type="scientific">Streptomyces virginiae</name>
    <name type="common">Streptomyces cinnamonensis</name>
    <dbReference type="NCBI Taxonomy" id="1961"/>
    <lineage>
        <taxon>Bacteria</taxon>
        <taxon>Bacillati</taxon>
        <taxon>Actinomycetota</taxon>
        <taxon>Actinomycetes</taxon>
        <taxon>Kitasatosporales</taxon>
        <taxon>Streptomycetaceae</taxon>
        <taxon>Streptomyces</taxon>
    </lineage>
</organism>
<dbReference type="InterPro" id="IPR050582">
    <property type="entry name" value="HAD-like_SerB"/>
</dbReference>
<dbReference type="InterPro" id="IPR006385">
    <property type="entry name" value="HAD_hydro_SerB1"/>
</dbReference>
<evidence type="ECO:0000313" key="7">
    <source>
        <dbReference type="Proteomes" id="UP001432039"/>
    </source>
</evidence>
<proteinExistence type="inferred from homology"/>
<dbReference type="RefSeq" id="WP_328959581.1">
    <property type="nucleotide sequence ID" value="NZ_CP108090.1"/>
</dbReference>
<gene>
    <name evidence="5" type="ORF">OG517_00245</name>
    <name evidence="6" type="ORF">OG517_42925</name>
</gene>
<dbReference type="EMBL" id="CP108090">
    <property type="protein sequence ID" value="WUQ17596.1"/>
    <property type="molecule type" value="Genomic_DNA"/>
</dbReference>
<accession>A0ABZ1T611</accession>
<protein>
    <submittedName>
        <fullName evidence="5">HAD-IB family hydrolase</fullName>
    </submittedName>
</protein>
<dbReference type="NCBIfam" id="TIGR01490">
    <property type="entry name" value="HAD-SF-IB-hyp1"/>
    <property type="match status" value="1"/>
</dbReference>
<evidence type="ECO:0000313" key="5">
    <source>
        <dbReference type="EMBL" id="WUQ10011.1"/>
    </source>
</evidence>
<dbReference type="PANTHER" id="PTHR43344:SF13">
    <property type="entry name" value="PHOSPHATASE RV3661-RELATED"/>
    <property type="match status" value="1"/>
</dbReference>
<evidence type="ECO:0000256" key="3">
    <source>
        <dbReference type="ARBA" id="ARBA00022801"/>
    </source>
</evidence>
<evidence type="ECO:0000256" key="1">
    <source>
        <dbReference type="ARBA" id="ARBA00009184"/>
    </source>
</evidence>
<dbReference type="Proteomes" id="UP001432039">
    <property type="component" value="Chromosome"/>
</dbReference>
<dbReference type="Pfam" id="PF12710">
    <property type="entry name" value="HAD"/>
    <property type="match status" value="1"/>
</dbReference>
<dbReference type="EMBL" id="CP108090">
    <property type="protein sequence ID" value="WUQ10011.1"/>
    <property type="molecule type" value="Genomic_DNA"/>
</dbReference>
<dbReference type="Gene3D" id="3.40.50.1000">
    <property type="entry name" value="HAD superfamily/HAD-like"/>
    <property type="match status" value="1"/>
</dbReference>
<dbReference type="Gene3D" id="1.20.1440.100">
    <property type="entry name" value="SG protein - dephosphorylation function"/>
    <property type="match status" value="1"/>
</dbReference>
<dbReference type="InterPro" id="IPR023214">
    <property type="entry name" value="HAD_sf"/>
</dbReference>
<dbReference type="InterPro" id="IPR036412">
    <property type="entry name" value="HAD-like_sf"/>
</dbReference>
<keyword evidence="2" id="KW-0479">Metal-binding</keyword>
<dbReference type="NCBIfam" id="TIGR01488">
    <property type="entry name" value="HAD-SF-IB"/>
    <property type="match status" value="1"/>
</dbReference>
<reference evidence="5" key="1">
    <citation type="submission" date="2022-10" db="EMBL/GenBank/DDBJ databases">
        <title>The complete genomes of actinobacterial strains from the NBC collection.</title>
        <authorList>
            <person name="Joergensen T.S."/>
            <person name="Alvarez Arevalo M."/>
            <person name="Sterndorff E.B."/>
            <person name="Faurdal D."/>
            <person name="Vuksanovic O."/>
            <person name="Mourched A.-S."/>
            <person name="Charusanti P."/>
            <person name="Shaw S."/>
            <person name="Blin K."/>
            <person name="Weber T."/>
        </authorList>
    </citation>
    <scope>NUCLEOTIDE SEQUENCE</scope>
    <source>
        <strain evidence="5">NBC_00248</strain>
    </source>
</reference>
<sequence>MSTAAAFFDVDETLIGFKTMFRFLAFHLERRGAAPGTYERLTATLHRAAADGHPRAEVNRRYYRLYAGESAASLAASGRAWFTHELADAPFIPAPTARFDAHRRHGDLTVLVSGSFFACLDPIAEHLGADRAFGTRPVIRGGLLTGQVVTPLIGQAKGRTAHAVAAIHDLDLAHCSAYGDHSSDLDLLRSVGRPVVVGSDPVLTAHAQLAGWERLPDTRAAAEPRHQETRT</sequence>
<evidence type="ECO:0000256" key="4">
    <source>
        <dbReference type="ARBA" id="ARBA00022842"/>
    </source>
</evidence>
<evidence type="ECO:0000313" key="6">
    <source>
        <dbReference type="EMBL" id="WUQ17596.1"/>
    </source>
</evidence>
<comment type="similarity">
    <text evidence="1">Belongs to the HAD-like hydrolase superfamily. SerB family.</text>
</comment>
<keyword evidence="4" id="KW-0460">Magnesium</keyword>
<dbReference type="PANTHER" id="PTHR43344">
    <property type="entry name" value="PHOSPHOSERINE PHOSPHATASE"/>
    <property type="match status" value="1"/>
</dbReference>
<evidence type="ECO:0000256" key="2">
    <source>
        <dbReference type="ARBA" id="ARBA00022723"/>
    </source>
</evidence>
<keyword evidence="3 5" id="KW-0378">Hydrolase</keyword>
<dbReference type="SUPFAM" id="SSF56784">
    <property type="entry name" value="HAD-like"/>
    <property type="match status" value="1"/>
</dbReference>
<keyword evidence="7" id="KW-1185">Reference proteome</keyword>
<name>A0ABZ1T611_STRVG</name>
<dbReference type="GO" id="GO:0016787">
    <property type="term" value="F:hydrolase activity"/>
    <property type="evidence" value="ECO:0007669"/>
    <property type="project" value="UniProtKB-KW"/>
</dbReference>